<dbReference type="GO" id="GO:0034511">
    <property type="term" value="F:U3 snoRNA binding"/>
    <property type="evidence" value="ECO:0007669"/>
    <property type="project" value="TreeGrafter"/>
</dbReference>
<organism evidence="6 7">
    <name type="scientific">Puccinia coronata f. sp. avenae</name>
    <dbReference type="NCBI Taxonomy" id="200324"/>
    <lineage>
        <taxon>Eukaryota</taxon>
        <taxon>Fungi</taxon>
        <taxon>Dikarya</taxon>
        <taxon>Basidiomycota</taxon>
        <taxon>Pucciniomycotina</taxon>
        <taxon>Pucciniomycetes</taxon>
        <taxon>Pucciniales</taxon>
        <taxon>Pucciniaceae</taxon>
        <taxon>Puccinia</taxon>
    </lineage>
</organism>
<name>A0A2N5TZC8_9BASI</name>
<evidence type="ECO:0000256" key="4">
    <source>
        <dbReference type="SAM" id="Phobius"/>
    </source>
</evidence>
<sequence>MGLGGKDGLGILHQLLSTDAFKRGEINFRNTTNNASRPPPPKAKQIRRRSFLKKYLELQVLMLQHNLDLAEYDPYASPPINWPFLLNGVSFWTSHPSLRRQVYMIGNPAGWWFCVMSLSVIAGIYGADQFARRRGYSPIETPIRNRLYQSGGFFIVAWANHYFPFSLMNRQTFLHHYLPAHLFSALVAGVCVTGLYKLQAGSKKASNCDINMDTSYVWIYFIQASNLPNSPPQVDLIRTTSRAHEAPVSASTSDPTGRLFATGDTAGVMRVWDARAGYCTHVFKGRGGIISALHFDIDLNHNQARLAVGAGDSRIKLWGLTTKDLVGIFEGGHVSIIRGLVITRDGQKLISGSRDKVLIIWNLSEPDPNATKILKTIPIYESIESIGLVYPSGDIEKTSKKKSKKSFSSKSSRSDAHINIDQSPLIYTAGKKSIDLVHVGISDTRFDPLNNTLLVNKTDQTFTLFNLPSLELVQQIVGSHGEIIDISFLKSDASSKQPSHLAVATNSPLVRILSLGENDNDCRLLPGRSDIVLCLAKSKDQTWFVSGSKDKSARVWKAFSKRDPSKPQVVKKKTWRTVAICEGHVQSLGALSIAEFLDSKGKSITLLATASQDPTVKLWDLSSTLSAAEDEDAPGDTPGKLKSLLTMQIHDKDINLIDFSADCSLLGSGSQDKLAKLFSVDHSAKMGTTLKLAGILKGHSRGIWYIKFLKHDPYVMTGL</sequence>
<dbReference type="InterPro" id="IPR015943">
    <property type="entry name" value="WD40/YVTN_repeat-like_dom_sf"/>
</dbReference>
<evidence type="ECO:0000256" key="3">
    <source>
        <dbReference type="PROSITE-ProRule" id="PRU00221"/>
    </source>
</evidence>
<dbReference type="PROSITE" id="PS00678">
    <property type="entry name" value="WD_REPEATS_1"/>
    <property type="match status" value="1"/>
</dbReference>
<dbReference type="InterPro" id="IPR032421">
    <property type="entry name" value="PMT_4TMC"/>
</dbReference>
<dbReference type="GO" id="GO:0000472">
    <property type="term" value="P:endonucleolytic cleavage to generate mature 5'-end of SSU-rRNA from (SSU-rRNA, 5.8S rRNA, LSU-rRNA)"/>
    <property type="evidence" value="ECO:0007669"/>
    <property type="project" value="TreeGrafter"/>
</dbReference>
<feature type="repeat" description="WD" evidence="3">
    <location>
        <begin position="330"/>
        <end position="371"/>
    </location>
</feature>
<dbReference type="InterPro" id="IPR020472">
    <property type="entry name" value="WD40_PAC1"/>
</dbReference>
<comment type="caution">
    <text evidence="6">The sequence shown here is derived from an EMBL/GenBank/DDBJ whole genome shotgun (WGS) entry which is preliminary data.</text>
</comment>
<dbReference type="SMART" id="SM00320">
    <property type="entry name" value="WD40"/>
    <property type="match status" value="7"/>
</dbReference>
<dbReference type="Pfam" id="PF00400">
    <property type="entry name" value="WD40"/>
    <property type="match status" value="6"/>
</dbReference>
<dbReference type="GO" id="GO:0000480">
    <property type="term" value="P:endonucleolytic cleavage in 5'-ETS of tricistronic rRNA transcript (SSU-rRNA, 5.8S rRNA, LSU-rRNA)"/>
    <property type="evidence" value="ECO:0007669"/>
    <property type="project" value="TreeGrafter"/>
</dbReference>
<feature type="transmembrane region" description="Helical" evidence="4">
    <location>
        <begin position="177"/>
        <end position="196"/>
    </location>
</feature>
<dbReference type="PRINTS" id="PR00320">
    <property type="entry name" value="GPROTEINBRPT"/>
</dbReference>
<feature type="transmembrane region" description="Helical" evidence="4">
    <location>
        <begin position="109"/>
        <end position="127"/>
    </location>
</feature>
<dbReference type="GO" id="GO:0005730">
    <property type="term" value="C:nucleolus"/>
    <property type="evidence" value="ECO:0007669"/>
    <property type="project" value="TreeGrafter"/>
</dbReference>
<dbReference type="InterPro" id="IPR036322">
    <property type="entry name" value="WD40_repeat_dom_sf"/>
</dbReference>
<feature type="repeat" description="WD" evidence="3">
    <location>
        <begin position="606"/>
        <end position="629"/>
    </location>
</feature>
<dbReference type="InterPro" id="IPR001680">
    <property type="entry name" value="WD40_rpt"/>
</dbReference>
<dbReference type="PROSITE" id="PS50082">
    <property type="entry name" value="WD_REPEATS_2"/>
    <property type="match status" value="4"/>
</dbReference>
<dbReference type="Pfam" id="PF16192">
    <property type="entry name" value="PMT_4TMC"/>
    <property type="match status" value="1"/>
</dbReference>
<dbReference type="Proteomes" id="UP000235392">
    <property type="component" value="Unassembled WGS sequence"/>
</dbReference>
<keyword evidence="2" id="KW-0677">Repeat</keyword>
<evidence type="ECO:0000256" key="2">
    <source>
        <dbReference type="ARBA" id="ARBA00022737"/>
    </source>
</evidence>
<dbReference type="PANTHER" id="PTHR19854:SF15">
    <property type="entry name" value="TRANSDUCIN BETA-LIKE PROTEIN 3"/>
    <property type="match status" value="1"/>
</dbReference>
<dbReference type="SUPFAM" id="SSF50978">
    <property type="entry name" value="WD40 repeat-like"/>
    <property type="match status" value="2"/>
</dbReference>
<dbReference type="GO" id="GO:0030686">
    <property type="term" value="C:90S preribosome"/>
    <property type="evidence" value="ECO:0007669"/>
    <property type="project" value="TreeGrafter"/>
</dbReference>
<dbReference type="EMBL" id="PGCI01000286">
    <property type="protein sequence ID" value="PLW30788.1"/>
    <property type="molecule type" value="Genomic_DNA"/>
</dbReference>
<gene>
    <name evidence="6" type="ORF">PCASD_13379</name>
</gene>
<feature type="domain" description="Protein O-mannosyl-transferase C-terminal four TM" evidence="5">
    <location>
        <begin position="51"/>
        <end position="207"/>
    </location>
</feature>
<evidence type="ECO:0000259" key="5">
    <source>
        <dbReference type="Pfam" id="PF16192"/>
    </source>
</evidence>
<dbReference type="Gene3D" id="2.130.10.10">
    <property type="entry name" value="YVTN repeat-like/Quinoprotein amine dehydrogenase"/>
    <property type="match status" value="3"/>
</dbReference>
<accession>A0A2N5TZC8</accession>
<keyword evidence="4" id="KW-0472">Membrane</keyword>
<feature type="repeat" description="WD" evidence="3">
    <location>
        <begin position="241"/>
        <end position="282"/>
    </location>
</feature>
<evidence type="ECO:0000313" key="7">
    <source>
        <dbReference type="Proteomes" id="UP000235392"/>
    </source>
</evidence>
<proteinExistence type="predicted"/>
<keyword evidence="4" id="KW-1133">Transmembrane helix</keyword>
<feature type="repeat" description="WD" evidence="3">
    <location>
        <begin position="525"/>
        <end position="557"/>
    </location>
</feature>
<reference evidence="6 7" key="1">
    <citation type="submission" date="2017-11" db="EMBL/GenBank/DDBJ databases">
        <title>De novo assembly and phasing of dikaryotic genomes from two isolates of Puccinia coronata f. sp. avenae, the causal agent of oat crown rust.</title>
        <authorList>
            <person name="Miller M.E."/>
            <person name="Zhang Y."/>
            <person name="Omidvar V."/>
            <person name="Sperschneider J."/>
            <person name="Schwessinger B."/>
            <person name="Raley C."/>
            <person name="Palmer J.M."/>
            <person name="Garnica D."/>
            <person name="Upadhyaya N."/>
            <person name="Rathjen J."/>
            <person name="Taylor J.M."/>
            <person name="Park R.F."/>
            <person name="Dodds P.N."/>
            <person name="Hirsch C.D."/>
            <person name="Kianian S.F."/>
            <person name="Figueroa M."/>
        </authorList>
    </citation>
    <scope>NUCLEOTIDE SEQUENCE [LARGE SCALE GENOMIC DNA]</scope>
    <source>
        <strain evidence="6">12SD80</strain>
    </source>
</reference>
<dbReference type="AlphaFoldDB" id="A0A2N5TZC8"/>
<evidence type="ECO:0000256" key="1">
    <source>
        <dbReference type="ARBA" id="ARBA00022574"/>
    </source>
</evidence>
<evidence type="ECO:0000313" key="6">
    <source>
        <dbReference type="EMBL" id="PLW30788.1"/>
    </source>
</evidence>
<dbReference type="PANTHER" id="PTHR19854">
    <property type="entry name" value="TRANSDUCIN BETA-LIKE 3"/>
    <property type="match status" value="1"/>
</dbReference>
<protein>
    <recommendedName>
        <fullName evidence="5">Protein O-mannosyl-transferase C-terminal four TM domain-containing protein</fullName>
    </recommendedName>
</protein>
<keyword evidence="1 3" id="KW-0853">WD repeat</keyword>
<keyword evidence="4" id="KW-0812">Transmembrane</keyword>
<dbReference type="InterPro" id="IPR019775">
    <property type="entry name" value="WD40_repeat_CS"/>
</dbReference>
<dbReference type="PROSITE" id="PS50294">
    <property type="entry name" value="WD_REPEATS_REGION"/>
    <property type="match status" value="1"/>
</dbReference>